<evidence type="ECO:0000256" key="4">
    <source>
        <dbReference type="ARBA" id="ARBA00022618"/>
    </source>
</evidence>
<dbReference type="AlphaFoldDB" id="A0A914WWH5"/>
<evidence type="ECO:0000256" key="2">
    <source>
        <dbReference type="ARBA" id="ARBA00004629"/>
    </source>
</evidence>
<keyword evidence="6" id="KW-0995">Kinetochore</keyword>
<reference evidence="11" key="1">
    <citation type="submission" date="2022-11" db="UniProtKB">
        <authorList>
            <consortium name="WormBaseParasite"/>
        </authorList>
    </citation>
    <scope>IDENTIFICATION</scope>
</reference>
<protein>
    <submittedName>
        <fullName evidence="11">Uncharacterized protein</fullName>
    </submittedName>
</protein>
<keyword evidence="5" id="KW-0498">Mitosis</keyword>
<evidence type="ECO:0000256" key="6">
    <source>
        <dbReference type="ARBA" id="ARBA00022838"/>
    </source>
</evidence>
<evidence type="ECO:0000256" key="9">
    <source>
        <dbReference type="ARBA" id="ARBA00023328"/>
    </source>
</evidence>
<keyword evidence="9" id="KW-0137">Centromere</keyword>
<keyword evidence="10" id="KW-1185">Reference proteome</keyword>
<keyword evidence="4" id="KW-0132">Cell division</keyword>
<dbReference type="WBParaSite" id="PSAMB.scaffold50size93760.g1115.t1">
    <property type="protein sequence ID" value="PSAMB.scaffold50size93760.g1115.t1"/>
    <property type="gene ID" value="PSAMB.scaffold50size93760.g1115"/>
</dbReference>
<organism evidence="10 11">
    <name type="scientific">Plectus sambesii</name>
    <dbReference type="NCBI Taxonomy" id="2011161"/>
    <lineage>
        <taxon>Eukaryota</taxon>
        <taxon>Metazoa</taxon>
        <taxon>Ecdysozoa</taxon>
        <taxon>Nematoda</taxon>
        <taxon>Chromadorea</taxon>
        <taxon>Plectida</taxon>
        <taxon>Plectina</taxon>
        <taxon>Plectoidea</taxon>
        <taxon>Plectidae</taxon>
        <taxon>Plectus</taxon>
    </lineage>
</organism>
<comment type="subcellular location">
    <subcellularLocation>
        <location evidence="2">Chromosome</location>
        <location evidence="2">Centromere</location>
        <location evidence="2">Kinetochore</location>
    </subcellularLocation>
    <subcellularLocation>
        <location evidence="1">Nucleus</location>
    </subcellularLocation>
</comment>
<proteinExistence type="predicted"/>
<evidence type="ECO:0000256" key="7">
    <source>
        <dbReference type="ARBA" id="ARBA00023242"/>
    </source>
</evidence>
<keyword evidence="8" id="KW-0131">Cell cycle</keyword>
<evidence type="ECO:0000256" key="1">
    <source>
        <dbReference type="ARBA" id="ARBA00004123"/>
    </source>
</evidence>
<accession>A0A914WWH5</accession>
<evidence type="ECO:0000256" key="8">
    <source>
        <dbReference type="ARBA" id="ARBA00023306"/>
    </source>
</evidence>
<keyword evidence="7" id="KW-0539">Nucleus</keyword>
<dbReference type="GO" id="GO:0000444">
    <property type="term" value="C:MIS12/MIND type complex"/>
    <property type="evidence" value="ECO:0007669"/>
    <property type="project" value="InterPro"/>
</dbReference>
<dbReference type="GO" id="GO:0005634">
    <property type="term" value="C:nucleus"/>
    <property type="evidence" value="ECO:0007669"/>
    <property type="project" value="UniProtKB-SubCell"/>
</dbReference>
<evidence type="ECO:0000256" key="3">
    <source>
        <dbReference type="ARBA" id="ARBA00022454"/>
    </source>
</evidence>
<evidence type="ECO:0000313" key="10">
    <source>
        <dbReference type="Proteomes" id="UP000887566"/>
    </source>
</evidence>
<evidence type="ECO:0000256" key="5">
    <source>
        <dbReference type="ARBA" id="ARBA00022776"/>
    </source>
</evidence>
<dbReference type="GO" id="GO:0051301">
    <property type="term" value="P:cell division"/>
    <property type="evidence" value="ECO:0007669"/>
    <property type="project" value="UniProtKB-KW"/>
</dbReference>
<evidence type="ECO:0000313" key="11">
    <source>
        <dbReference type="WBParaSite" id="PSAMB.scaffold50size93760.g1115.t1"/>
    </source>
</evidence>
<dbReference type="Pfam" id="PF03980">
    <property type="entry name" value="Nnf1"/>
    <property type="match status" value="1"/>
</dbReference>
<dbReference type="InterPro" id="IPR007128">
    <property type="entry name" value="PMF1/Nnf1"/>
</dbReference>
<sequence>MSAKDLKSMIDMVTSSTLDSLFREEHLRDDLIFCLGSATFDNARIAELRQQIVQAIKSEVAGTVDEIIAEDHILERIDQLKKHIVASEAKYGKNRRAWRPIGVPASDSYAHIRPHLVDYQQRLQQIAVQLEADVKKKSAEVELGRREVERRVSEIK</sequence>
<name>A0A914WWH5_9BILA</name>
<keyword evidence="3" id="KW-0158">Chromosome</keyword>
<dbReference type="Proteomes" id="UP000887566">
    <property type="component" value="Unplaced"/>
</dbReference>